<gene>
    <name evidence="5" type="ORF">FME351_LOCUS10244</name>
    <name evidence="6" type="ORF">GRG538_LOCUS15803</name>
</gene>
<dbReference type="GO" id="GO:0000981">
    <property type="term" value="F:DNA-binding transcription factor activity, RNA polymerase II-specific"/>
    <property type="evidence" value="ECO:0007669"/>
    <property type="project" value="TreeGrafter"/>
</dbReference>
<dbReference type="Gene3D" id="1.10.10.10">
    <property type="entry name" value="Winged helix-like DNA-binding domain superfamily/Winged helix DNA-binding domain"/>
    <property type="match status" value="1"/>
</dbReference>
<dbReference type="SMART" id="SM00339">
    <property type="entry name" value="FH"/>
    <property type="match status" value="1"/>
</dbReference>
<comment type="subcellular location">
    <subcellularLocation>
        <location evidence="2">Nucleus</location>
    </subcellularLocation>
</comment>
<feature type="compositionally biased region" description="Low complexity" evidence="3">
    <location>
        <begin position="52"/>
        <end position="71"/>
    </location>
</feature>
<evidence type="ECO:0000313" key="5">
    <source>
        <dbReference type="EMBL" id="CAF3413750.1"/>
    </source>
</evidence>
<sequence length="538" mass="60690">MAHLTIVTKRSSMTQWPIQRNVYTLVSQTNSMNKSNQQENTNILTTHNINTPRICSTTNQSTSQQQQQPSTFSNFDDSLTNLSWLHDINIIKRTMPPINSSSSTTNNKRKEQSSSYSSSSNRDSIHPNDISDNHDLPINNDDDDDQWRMYKTNPQAKPVYSYSQLILLAMKQSGYDKMTLQMIYDWVAENFPYFKKMEPTWQNSIRHNLSLNKWFIKVPRTKKEAGGGKGGFWKLSSDYERQRSLIYIQQQQQQQQQQMNSTPNKRVRHSKRSTPSTPSSSLNQNISSNVTPLIKNSSRISYENIKTEPWIDPILPCIGSKSQSPLHCHTTILDRSYVRMPSSFLSPTSSPDSLTVSPFNHQQIHDFSSILTPSPSTSPSSMSSVISKQNLNGTKLDDADMLLLDSSTFDWDAYLCETPNDIDVQPLLSSRTEHDLFNDFSAALSDLTSSAEAVAAAGADTNTPFDAFDYASKNSTFNCLFDDDDQSQQQIIEPSSNSGDLTVKGCGIKRPSWWITNECATSTKLPSLETAFDLKLSK</sequence>
<dbReference type="PRINTS" id="PR00053">
    <property type="entry name" value="FORKHEAD"/>
</dbReference>
<evidence type="ECO:0000313" key="6">
    <source>
        <dbReference type="EMBL" id="CAF3473046.1"/>
    </source>
</evidence>
<evidence type="ECO:0000256" key="2">
    <source>
        <dbReference type="PROSITE-ProRule" id="PRU00089"/>
    </source>
</evidence>
<feature type="region of interest" description="Disordered" evidence="3">
    <location>
        <begin position="95"/>
        <end position="149"/>
    </location>
</feature>
<dbReference type="Pfam" id="PF00250">
    <property type="entry name" value="Forkhead"/>
    <property type="match status" value="1"/>
</dbReference>
<dbReference type="InterPro" id="IPR036390">
    <property type="entry name" value="WH_DNA-bd_sf"/>
</dbReference>
<dbReference type="InterPro" id="IPR036388">
    <property type="entry name" value="WH-like_DNA-bd_sf"/>
</dbReference>
<dbReference type="PROSITE" id="PS00658">
    <property type="entry name" value="FORK_HEAD_2"/>
    <property type="match status" value="1"/>
</dbReference>
<dbReference type="Proteomes" id="UP000663869">
    <property type="component" value="Unassembled WGS sequence"/>
</dbReference>
<dbReference type="SUPFAM" id="SSF46785">
    <property type="entry name" value="Winged helix' DNA-binding domain"/>
    <property type="match status" value="1"/>
</dbReference>
<dbReference type="EMBL" id="CAJNYT010002518">
    <property type="protein sequence ID" value="CAF3473046.1"/>
    <property type="molecule type" value="Genomic_DNA"/>
</dbReference>
<dbReference type="FunFam" id="1.10.10.10:FF:000135">
    <property type="entry name" value="forkhead box protein G1"/>
    <property type="match status" value="1"/>
</dbReference>
<dbReference type="PANTHER" id="PTHR46805">
    <property type="entry name" value="FORKHEAD BOX PROTEIN J1"/>
    <property type="match status" value="1"/>
</dbReference>
<dbReference type="GO" id="GO:0000978">
    <property type="term" value="F:RNA polymerase II cis-regulatory region sequence-specific DNA binding"/>
    <property type="evidence" value="ECO:0007669"/>
    <property type="project" value="TreeGrafter"/>
</dbReference>
<feature type="compositionally biased region" description="Low complexity" evidence="3">
    <location>
        <begin position="249"/>
        <end position="258"/>
    </location>
</feature>
<feature type="domain" description="Fork-head" evidence="4">
    <location>
        <begin position="157"/>
        <end position="257"/>
    </location>
</feature>
<organism evidence="6 7">
    <name type="scientific">Rotaria socialis</name>
    <dbReference type="NCBI Taxonomy" id="392032"/>
    <lineage>
        <taxon>Eukaryota</taxon>
        <taxon>Metazoa</taxon>
        <taxon>Spiralia</taxon>
        <taxon>Gnathifera</taxon>
        <taxon>Rotifera</taxon>
        <taxon>Eurotatoria</taxon>
        <taxon>Bdelloidea</taxon>
        <taxon>Philodinida</taxon>
        <taxon>Philodinidae</taxon>
        <taxon>Rotaria</taxon>
    </lineage>
</organism>
<feature type="compositionally biased region" description="Basic and acidic residues" evidence="3">
    <location>
        <begin position="123"/>
        <end position="135"/>
    </location>
</feature>
<dbReference type="GO" id="GO:0005634">
    <property type="term" value="C:nucleus"/>
    <property type="evidence" value="ECO:0007669"/>
    <property type="project" value="UniProtKB-SubCell"/>
</dbReference>
<protein>
    <recommendedName>
        <fullName evidence="4">Fork-head domain-containing protein</fullName>
    </recommendedName>
</protein>
<accession>A0A818FCF0</accession>
<comment type="caution">
    <text evidence="6">The sequence shown here is derived from an EMBL/GenBank/DDBJ whole genome shotgun (WGS) entry which is preliminary data.</text>
</comment>
<dbReference type="InterPro" id="IPR001766">
    <property type="entry name" value="Fork_head_dom"/>
</dbReference>
<dbReference type="Proteomes" id="UP000663872">
    <property type="component" value="Unassembled WGS sequence"/>
</dbReference>
<feature type="DNA-binding region" description="Fork-head" evidence="2">
    <location>
        <begin position="157"/>
        <end position="257"/>
    </location>
</feature>
<evidence type="ECO:0000256" key="1">
    <source>
        <dbReference type="ARBA" id="ARBA00023125"/>
    </source>
</evidence>
<dbReference type="AlphaFoldDB" id="A0A818FCF0"/>
<keyword evidence="2" id="KW-0539">Nucleus</keyword>
<feature type="region of interest" description="Disordered" evidence="3">
    <location>
        <begin position="249"/>
        <end position="288"/>
    </location>
</feature>
<dbReference type="InterPro" id="IPR030456">
    <property type="entry name" value="TF_fork_head_CS_2"/>
</dbReference>
<evidence type="ECO:0000313" key="7">
    <source>
        <dbReference type="Proteomes" id="UP000663872"/>
    </source>
</evidence>
<feature type="region of interest" description="Disordered" evidence="3">
    <location>
        <begin position="52"/>
        <end position="73"/>
    </location>
</feature>
<evidence type="ECO:0000256" key="3">
    <source>
        <dbReference type="SAM" id="MobiDB-lite"/>
    </source>
</evidence>
<name>A0A818FCF0_9BILA</name>
<dbReference type="EMBL" id="CAJNYU010001127">
    <property type="protein sequence ID" value="CAF3413750.1"/>
    <property type="molecule type" value="Genomic_DNA"/>
</dbReference>
<dbReference type="PROSITE" id="PS50039">
    <property type="entry name" value="FORK_HEAD_3"/>
    <property type="match status" value="1"/>
</dbReference>
<reference evidence="6" key="1">
    <citation type="submission" date="2021-02" db="EMBL/GenBank/DDBJ databases">
        <authorList>
            <person name="Nowell W R."/>
        </authorList>
    </citation>
    <scope>NUCLEOTIDE SEQUENCE</scope>
</reference>
<dbReference type="InterPro" id="IPR047513">
    <property type="entry name" value="FOXJ1"/>
</dbReference>
<keyword evidence="1 2" id="KW-0238">DNA-binding</keyword>
<evidence type="ECO:0000259" key="4">
    <source>
        <dbReference type="PROSITE" id="PS50039"/>
    </source>
</evidence>
<proteinExistence type="predicted"/>
<dbReference type="PANTHER" id="PTHR46805:SF1">
    <property type="entry name" value="FORKHEAD BOX PROTEIN J1"/>
    <property type="match status" value="1"/>
</dbReference>